<dbReference type="Pfam" id="PF11779">
    <property type="entry name" value="SPT_ssu-like"/>
    <property type="match status" value="1"/>
</dbReference>
<evidence type="ECO:0000256" key="2">
    <source>
        <dbReference type="ARBA" id="ARBA00022692"/>
    </source>
</evidence>
<evidence type="ECO:0000256" key="3">
    <source>
        <dbReference type="ARBA" id="ARBA00022824"/>
    </source>
</evidence>
<keyword evidence="2 6" id="KW-0812">Transmembrane</keyword>
<dbReference type="AlphaFoldDB" id="A0AAV8V4L0"/>
<evidence type="ECO:0000256" key="1">
    <source>
        <dbReference type="ARBA" id="ARBA00004477"/>
    </source>
</evidence>
<keyword evidence="4 6" id="KW-1133">Transmembrane helix</keyword>
<reference evidence="7 8" key="1">
    <citation type="journal article" date="2023" name="Nat. Commun.">
        <title>Origin of minicircular mitochondrial genomes in red algae.</title>
        <authorList>
            <person name="Lee Y."/>
            <person name="Cho C.H."/>
            <person name="Lee Y.M."/>
            <person name="Park S.I."/>
            <person name="Yang J.H."/>
            <person name="West J.A."/>
            <person name="Bhattacharya D."/>
            <person name="Yoon H.S."/>
        </authorList>
    </citation>
    <scope>NUCLEOTIDE SEQUENCE [LARGE SCALE GENOMIC DNA]</scope>
    <source>
        <strain evidence="7 8">CCMP1338</strain>
        <tissue evidence="7">Whole cell</tissue>
    </source>
</reference>
<gene>
    <name evidence="7" type="ORF">NDN08_005605</name>
</gene>
<evidence type="ECO:0000256" key="5">
    <source>
        <dbReference type="ARBA" id="ARBA00023136"/>
    </source>
</evidence>
<dbReference type="Proteomes" id="UP001157974">
    <property type="component" value="Unassembled WGS sequence"/>
</dbReference>
<proteinExistence type="predicted"/>
<evidence type="ECO:0000313" key="8">
    <source>
        <dbReference type="Proteomes" id="UP001157974"/>
    </source>
</evidence>
<organism evidence="7 8">
    <name type="scientific">Rhodosorus marinus</name>
    <dbReference type="NCBI Taxonomy" id="101924"/>
    <lineage>
        <taxon>Eukaryota</taxon>
        <taxon>Rhodophyta</taxon>
        <taxon>Stylonematophyceae</taxon>
        <taxon>Stylonematales</taxon>
        <taxon>Stylonemataceae</taxon>
        <taxon>Rhodosorus</taxon>
    </lineage>
</organism>
<comment type="subcellular location">
    <subcellularLocation>
        <location evidence="1">Endoplasmic reticulum membrane</location>
        <topology evidence="1">Multi-pass membrane protein</topology>
    </subcellularLocation>
</comment>
<feature type="transmembrane region" description="Helical" evidence="6">
    <location>
        <begin position="50"/>
        <end position="73"/>
    </location>
</feature>
<sequence length="92" mass="10377">MPFANSKAEGSRASLWTLCVEKVQLWYLQYKILFAVNVLFPGEAVVFNTLFLLITGLVLYTVGYQFLVAVNWIRQMGTNGILQRANFQASLA</sequence>
<protein>
    <submittedName>
        <fullName evidence="7">Uncharacterized protein</fullName>
    </submittedName>
</protein>
<comment type="caution">
    <text evidence="7">The sequence shown here is derived from an EMBL/GenBank/DDBJ whole genome shotgun (WGS) entry which is preliminary data.</text>
</comment>
<evidence type="ECO:0000256" key="6">
    <source>
        <dbReference type="SAM" id="Phobius"/>
    </source>
</evidence>
<keyword evidence="5 6" id="KW-0472">Membrane</keyword>
<dbReference type="GO" id="GO:0005789">
    <property type="term" value="C:endoplasmic reticulum membrane"/>
    <property type="evidence" value="ECO:0007669"/>
    <property type="project" value="UniProtKB-SubCell"/>
</dbReference>
<dbReference type="InterPro" id="IPR024512">
    <property type="entry name" value="Ser_palmitoyltrfase_ssu-like"/>
</dbReference>
<keyword evidence="3" id="KW-0256">Endoplasmic reticulum</keyword>
<keyword evidence="8" id="KW-1185">Reference proteome</keyword>
<evidence type="ECO:0000256" key="4">
    <source>
        <dbReference type="ARBA" id="ARBA00022989"/>
    </source>
</evidence>
<evidence type="ECO:0000313" key="7">
    <source>
        <dbReference type="EMBL" id="KAJ8908903.1"/>
    </source>
</evidence>
<accession>A0AAV8V4L0</accession>
<name>A0AAV8V4L0_9RHOD</name>
<dbReference type="EMBL" id="JAMWBK010000001">
    <property type="protein sequence ID" value="KAJ8908903.1"/>
    <property type="molecule type" value="Genomic_DNA"/>
</dbReference>